<evidence type="ECO:0000313" key="4">
    <source>
        <dbReference type="Proteomes" id="UP001602370"/>
    </source>
</evidence>
<accession>A0ABW6XS16</accession>
<feature type="domain" description="Condensation" evidence="2">
    <location>
        <begin position="15"/>
        <end position="453"/>
    </location>
</feature>
<dbReference type="Proteomes" id="UP001602370">
    <property type="component" value="Unassembled WGS sequence"/>
</dbReference>
<dbReference type="InterPro" id="IPR020845">
    <property type="entry name" value="AMP-binding_CS"/>
</dbReference>
<organism evidence="3 4">
    <name type="scientific">Streptomyces flavochromogenes</name>
    <dbReference type="NCBI Taxonomy" id="68199"/>
    <lineage>
        <taxon>Bacteria</taxon>
        <taxon>Bacillati</taxon>
        <taxon>Actinomycetota</taxon>
        <taxon>Actinomycetes</taxon>
        <taxon>Kitasatosporales</taxon>
        <taxon>Streptomycetaceae</taxon>
        <taxon>Streptomyces</taxon>
    </lineage>
</organism>
<evidence type="ECO:0000259" key="1">
    <source>
        <dbReference type="Pfam" id="PF00501"/>
    </source>
</evidence>
<dbReference type="EMBL" id="JBIBDZ010000005">
    <property type="protein sequence ID" value="MFF5920273.1"/>
    <property type="molecule type" value="Genomic_DNA"/>
</dbReference>
<dbReference type="PROSITE" id="PS00455">
    <property type="entry name" value="AMP_BINDING"/>
    <property type="match status" value="1"/>
</dbReference>
<proteinExistence type="predicted"/>
<dbReference type="Gene3D" id="3.30.559.10">
    <property type="entry name" value="Chloramphenicol acetyltransferase-like domain"/>
    <property type="match status" value="1"/>
</dbReference>
<dbReference type="Pfam" id="PF00668">
    <property type="entry name" value="Condensation"/>
    <property type="match status" value="1"/>
</dbReference>
<keyword evidence="4" id="KW-1185">Reference proteome</keyword>
<dbReference type="InterPro" id="IPR001242">
    <property type="entry name" value="Condensation_dom"/>
</dbReference>
<evidence type="ECO:0000259" key="2">
    <source>
        <dbReference type="Pfam" id="PF00668"/>
    </source>
</evidence>
<dbReference type="SUPFAM" id="SSF56801">
    <property type="entry name" value="Acetyl-CoA synthetase-like"/>
    <property type="match status" value="1"/>
</dbReference>
<dbReference type="Pfam" id="PF00501">
    <property type="entry name" value="AMP-binding"/>
    <property type="match status" value="1"/>
</dbReference>
<dbReference type="Gene3D" id="3.40.50.980">
    <property type="match status" value="2"/>
</dbReference>
<dbReference type="InterPro" id="IPR023213">
    <property type="entry name" value="CAT-like_dom_sf"/>
</dbReference>
<gene>
    <name evidence="3" type="ORF">ACFY8C_18320</name>
</gene>
<dbReference type="RefSeq" id="WP_388307929.1">
    <property type="nucleotide sequence ID" value="NZ_JBIBDZ010000005.1"/>
</dbReference>
<sequence>MTHTSRPARKPSGLEGVLPLSPLQEGLLFHSLLDDGEGPDVYAVQLAVDLEGPLDAARLKDAMAALLRRHANLRAGFRSVRSGKPVQFILREVELPWREADLTHLPADEREAELGRLADEDRVERFDLAAPPLIRCLLIRREDALHRLVVTNHHILLDGWSMPVVLRELFTVYEQGAQALPPVTPYKNYLQWLAAQDRTETEQVWRRTLAGVEEATRLAPAGPGREARMPERVEALLPADLGDGIAELAASGAVTLNTVVQLAWAVVLGRLTGRDDVVFGTTVAGRPADVPGVESMVGLFINTVPVRVALDHDEPWSKALARLQNEQADLGPHQHLGLAEIQALAGGGELFDTTVLVENYPVDPAAEGARLESGLRLVGAKGRDATHYPLTLVVSRTAAGVQVRLDYRPDLFDHASAERILRRLERVLRAAVMDADRPVGDIDVLDAVERDRLVSGVNATGAVVPVGVVPVWFAGCAARMPEAPAVVWGEVRLSYGELWSRAVGVANELTRVGVGRGSVVALAVPRSVDAVVAMLGVGLAGGAFLPVDLDFPADRIAYILSDAEPAVILSTRDTADRLPSETTVPLVLLDSVEPAAELAGECAVSAGDAAYVLYTSGSTGRPKGVVVPHGALRNFLWSMGSQVGLSAG</sequence>
<dbReference type="SUPFAM" id="SSF52777">
    <property type="entry name" value="CoA-dependent acyltransferases"/>
    <property type="match status" value="2"/>
</dbReference>
<dbReference type="Gene3D" id="3.30.559.30">
    <property type="entry name" value="Nonribosomal peptide synthetase, condensation domain"/>
    <property type="match status" value="1"/>
</dbReference>
<dbReference type="PANTHER" id="PTHR45527:SF1">
    <property type="entry name" value="FATTY ACID SYNTHASE"/>
    <property type="match status" value="1"/>
</dbReference>
<protein>
    <submittedName>
        <fullName evidence="3">Condensation domain-containing protein</fullName>
    </submittedName>
</protein>
<dbReference type="PANTHER" id="PTHR45527">
    <property type="entry name" value="NONRIBOSOMAL PEPTIDE SYNTHETASE"/>
    <property type="match status" value="1"/>
</dbReference>
<reference evidence="3 4" key="1">
    <citation type="submission" date="2024-10" db="EMBL/GenBank/DDBJ databases">
        <title>The Natural Products Discovery Center: Release of the First 8490 Sequenced Strains for Exploring Actinobacteria Biosynthetic Diversity.</title>
        <authorList>
            <person name="Kalkreuter E."/>
            <person name="Kautsar S.A."/>
            <person name="Yang D."/>
            <person name="Bader C.D."/>
            <person name="Teijaro C.N."/>
            <person name="Fluegel L."/>
            <person name="Davis C.M."/>
            <person name="Simpson J.R."/>
            <person name="Lauterbach L."/>
            <person name="Steele A.D."/>
            <person name="Gui C."/>
            <person name="Meng S."/>
            <person name="Li G."/>
            <person name="Viehrig K."/>
            <person name="Ye F."/>
            <person name="Su P."/>
            <person name="Kiefer A.F."/>
            <person name="Nichols A."/>
            <person name="Cepeda A.J."/>
            <person name="Yan W."/>
            <person name="Fan B."/>
            <person name="Jiang Y."/>
            <person name="Adhikari A."/>
            <person name="Zheng C.-J."/>
            <person name="Schuster L."/>
            <person name="Cowan T.M."/>
            <person name="Smanski M.J."/>
            <person name="Chevrette M.G."/>
            <person name="De Carvalho L.P.S."/>
            <person name="Shen B."/>
        </authorList>
    </citation>
    <scope>NUCLEOTIDE SEQUENCE [LARGE SCALE GENOMIC DNA]</scope>
    <source>
        <strain evidence="3 4">NPDC012605</strain>
    </source>
</reference>
<name>A0ABW6XS16_9ACTN</name>
<dbReference type="InterPro" id="IPR020459">
    <property type="entry name" value="AMP-binding"/>
</dbReference>
<dbReference type="CDD" id="cd19543">
    <property type="entry name" value="DCL_NRPS"/>
    <property type="match status" value="1"/>
</dbReference>
<evidence type="ECO:0000313" key="3">
    <source>
        <dbReference type="EMBL" id="MFF5920273.1"/>
    </source>
</evidence>
<comment type="caution">
    <text evidence="3">The sequence shown here is derived from an EMBL/GenBank/DDBJ whole genome shotgun (WGS) entry which is preliminary data.</text>
</comment>
<dbReference type="InterPro" id="IPR000873">
    <property type="entry name" value="AMP-dep_synth/lig_dom"/>
</dbReference>
<dbReference type="PRINTS" id="PR00154">
    <property type="entry name" value="AMPBINDING"/>
</dbReference>
<feature type="non-terminal residue" evidence="3">
    <location>
        <position position="648"/>
    </location>
</feature>
<feature type="domain" description="AMP-dependent synthetase/ligase" evidence="1">
    <location>
        <begin position="477"/>
        <end position="639"/>
    </location>
</feature>